<evidence type="ECO:0000259" key="5">
    <source>
        <dbReference type="Pfam" id="PF01979"/>
    </source>
</evidence>
<sequence>MTELFAERALLADGWARDVLITWDEGGHITGLRPGADPGRAPRAPGPILPGMTNLHGHAFQRAMAGRAETRGPSHAGEDSFWTWRETMYDLALALQPEDARIIARHLAIECLKRGYTALCEFHYLHHDTDGHAYADPAEMSLATVGGLRESGIAVTHLPVLYARGGFGEAPLGDRQRRFHTTPETILEIVRRTAARHGTDPLVRVGLAPHSLRAAPVEMIAEAVDGLDDIDDAAPIHIHVAEQEKEVADCLATHGARPVSWLLDRVAVDGRWCLVHATHLDGSETRALAARGAVAGLCPTTEANLGDGLFPLLPYREAGGAIGIGSDSHVSRDPARELALLEYGIRLTERRRNRATDMDTPSVGGTLWRAAAAGGAQAAGADAGAIALGRRADLIALDGAHPDITERDGDAILDGWIFAADETPVDSVWVAGRWVVGEGRHALEGEAATAYRRCLARLFAAA</sequence>
<dbReference type="InterPro" id="IPR051607">
    <property type="entry name" value="Metallo-dep_hydrolases"/>
</dbReference>
<dbReference type="NCBIfam" id="NF006684">
    <property type="entry name" value="PRK09229.1-5"/>
    <property type="match status" value="1"/>
</dbReference>
<dbReference type="EC" id="3.5.3.13" evidence="7"/>
<dbReference type="Gene3D" id="3.20.20.140">
    <property type="entry name" value="Metal-dependent hydrolases"/>
    <property type="match status" value="1"/>
</dbReference>
<dbReference type="RefSeq" id="WP_210682346.1">
    <property type="nucleotide sequence ID" value="NZ_JAGMWN010000005.1"/>
</dbReference>
<dbReference type="PANTHER" id="PTHR11271">
    <property type="entry name" value="GUANINE DEAMINASE"/>
    <property type="match status" value="1"/>
</dbReference>
<reference evidence="7" key="1">
    <citation type="submission" date="2021-04" db="EMBL/GenBank/DDBJ databases">
        <authorList>
            <person name="Zhang D.-C."/>
        </authorList>
    </citation>
    <scope>NUCLEOTIDE SEQUENCE</scope>
    <source>
        <strain evidence="7">CGMCC 1.15697</strain>
    </source>
</reference>
<dbReference type="Pfam" id="PF01979">
    <property type="entry name" value="Amidohydro_1"/>
    <property type="match status" value="1"/>
</dbReference>
<evidence type="ECO:0000256" key="3">
    <source>
        <dbReference type="ARBA" id="ARBA00022801"/>
    </source>
</evidence>
<evidence type="ECO:0000256" key="4">
    <source>
        <dbReference type="ARBA" id="ARBA00022833"/>
    </source>
</evidence>
<dbReference type="InterPro" id="IPR010252">
    <property type="entry name" value="HutF"/>
</dbReference>
<accession>A0A8J7S970</accession>
<dbReference type="NCBIfam" id="TIGR02022">
    <property type="entry name" value="hutF"/>
    <property type="match status" value="1"/>
</dbReference>
<dbReference type="EMBL" id="JAGMWN010000005">
    <property type="protein sequence ID" value="MBP5857767.1"/>
    <property type="molecule type" value="Genomic_DNA"/>
</dbReference>
<dbReference type="SUPFAM" id="SSF51338">
    <property type="entry name" value="Composite domain of metallo-dependent hydrolases"/>
    <property type="match status" value="1"/>
</dbReference>
<feature type="domain" description="Formimidoylglutamate deiminase N-terminal" evidence="6">
    <location>
        <begin position="1"/>
        <end position="39"/>
    </location>
</feature>
<name>A0A8J7S970_9PROT</name>
<comment type="caution">
    <text evidence="7">The sequence shown here is derived from an EMBL/GenBank/DDBJ whole genome shotgun (WGS) entry which is preliminary data.</text>
</comment>
<keyword evidence="4" id="KW-0862">Zinc</keyword>
<evidence type="ECO:0000313" key="8">
    <source>
        <dbReference type="Proteomes" id="UP000672602"/>
    </source>
</evidence>
<dbReference type="Pfam" id="PF22429">
    <property type="entry name" value="HutF_N"/>
    <property type="match status" value="1"/>
</dbReference>
<dbReference type="GO" id="GO:0050416">
    <property type="term" value="F:formimidoylglutamate deiminase activity"/>
    <property type="evidence" value="ECO:0007669"/>
    <property type="project" value="UniProtKB-EC"/>
</dbReference>
<dbReference type="AlphaFoldDB" id="A0A8J7S970"/>
<dbReference type="InterPro" id="IPR032466">
    <property type="entry name" value="Metal_Hydrolase"/>
</dbReference>
<evidence type="ECO:0000313" key="7">
    <source>
        <dbReference type="EMBL" id="MBP5857767.1"/>
    </source>
</evidence>
<dbReference type="InterPro" id="IPR011059">
    <property type="entry name" value="Metal-dep_hydrolase_composite"/>
</dbReference>
<keyword evidence="3 7" id="KW-0378">Hydrolase</keyword>
<dbReference type="Gene3D" id="2.30.40.10">
    <property type="entry name" value="Urease, subunit C, domain 1"/>
    <property type="match status" value="1"/>
</dbReference>
<dbReference type="InterPro" id="IPR006680">
    <property type="entry name" value="Amidohydro-rel"/>
</dbReference>
<dbReference type="SUPFAM" id="SSF51556">
    <property type="entry name" value="Metallo-dependent hydrolases"/>
    <property type="match status" value="1"/>
</dbReference>
<feature type="domain" description="Amidohydrolase-related" evidence="5">
    <location>
        <begin position="48"/>
        <end position="435"/>
    </location>
</feature>
<dbReference type="InterPro" id="IPR055156">
    <property type="entry name" value="HutF-like_N"/>
</dbReference>
<organism evidence="7 8">
    <name type="scientific">Marivibrio halodurans</name>
    <dbReference type="NCBI Taxonomy" id="2039722"/>
    <lineage>
        <taxon>Bacteria</taxon>
        <taxon>Pseudomonadati</taxon>
        <taxon>Pseudomonadota</taxon>
        <taxon>Alphaproteobacteria</taxon>
        <taxon>Rhodospirillales</taxon>
        <taxon>Rhodospirillaceae</taxon>
        <taxon>Marivibrio</taxon>
    </lineage>
</organism>
<dbReference type="GO" id="GO:0005829">
    <property type="term" value="C:cytosol"/>
    <property type="evidence" value="ECO:0007669"/>
    <property type="project" value="TreeGrafter"/>
</dbReference>
<keyword evidence="2" id="KW-0479">Metal-binding</keyword>
<dbReference type="GO" id="GO:0046872">
    <property type="term" value="F:metal ion binding"/>
    <property type="evidence" value="ECO:0007669"/>
    <property type="project" value="UniProtKB-KW"/>
</dbReference>
<dbReference type="PANTHER" id="PTHR11271:SF48">
    <property type="entry name" value="AMIDOHYDROLASE-RELATED DOMAIN-CONTAINING PROTEIN"/>
    <property type="match status" value="1"/>
</dbReference>
<gene>
    <name evidence="7" type="ORF">KAJ83_12170</name>
</gene>
<keyword evidence="8" id="KW-1185">Reference proteome</keyword>
<protein>
    <submittedName>
        <fullName evidence="7">Formimidoylglutamate deiminase</fullName>
        <ecNumber evidence="7">3.5.3.13</ecNumber>
    </submittedName>
</protein>
<proteinExistence type="predicted"/>
<dbReference type="NCBIfam" id="NF006681">
    <property type="entry name" value="PRK09229.1-2"/>
    <property type="match status" value="1"/>
</dbReference>
<evidence type="ECO:0000256" key="1">
    <source>
        <dbReference type="ARBA" id="ARBA00001947"/>
    </source>
</evidence>
<dbReference type="Proteomes" id="UP000672602">
    <property type="component" value="Unassembled WGS sequence"/>
</dbReference>
<evidence type="ECO:0000259" key="6">
    <source>
        <dbReference type="Pfam" id="PF22429"/>
    </source>
</evidence>
<dbReference type="GO" id="GO:0019239">
    <property type="term" value="F:deaminase activity"/>
    <property type="evidence" value="ECO:0007669"/>
    <property type="project" value="TreeGrafter"/>
</dbReference>
<evidence type="ECO:0000256" key="2">
    <source>
        <dbReference type="ARBA" id="ARBA00022723"/>
    </source>
</evidence>
<comment type="cofactor">
    <cofactor evidence="1">
        <name>Zn(2+)</name>
        <dbReference type="ChEBI" id="CHEBI:29105"/>
    </cofactor>
</comment>